<comment type="caution">
    <text evidence="1">The sequence shown here is derived from an EMBL/GenBank/DDBJ whole genome shotgun (WGS) entry which is preliminary data.</text>
</comment>
<sequence length="70" mass="7724">MSVWSRDERERAYTNLCDAVTAAGEDKESLFLARLCLLLMEELGDAEKFEAILAQAQLQSGKGLSRSASE</sequence>
<accession>A0A4Q1VNE7</accession>
<name>A0A4Q1VNE7_9BRAD</name>
<dbReference type="EMBL" id="MZXW01000004">
    <property type="protein sequence ID" value="RXT54215.1"/>
    <property type="molecule type" value="Genomic_DNA"/>
</dbReference>
<reference evidence="1 2" key="1">
    <citation type="submission" date="2017-03" db="EMBL/GenBank/DDBJ databases">
        <authorList>
            <person name="Safronova V.I."/>
            <person name="Sazanova A.L."/>
            <person name="Chirak E.R."/>
        </authorList>
    </citation>
    <scope>NUCLEOTIDE SEQUENCE [LARGE SCALE GENOMIC DNA]</scope>
    <source>
        <strain evidence="1 2">Opo-243</strain>
    </source>
</reference>
<keyword evidence="2" id="KW-1185">Reference proteome</keyword>
<protein>
    <recommendedName>
        <fullName evidence="3">DUF2783 domain-containing protein</fullName>
    </recommendedName>
</protein>
<dbReference type="AlphaFoldDB" id="A0A4Q1VNE7"/>
<evidence type="ECO:0008006" key="3">
    <source>
        <dbReference type="Google" id="ProtNLM"/>
    </source>
</evidence>
<proteinExistence type="predicted"/>
<evidence type="ECO:0000313" key="1">
    <source>
        <dbReference type="EMBL" id="RXT54215.1"/>
    </source>
</evidence>
<dbReference type="Proteomes" id="UP000290819">
    <property type="component" value="Unassembled WGS sequence"/>
</dbReference>
<gene>
    <name evidence="1" type="ORF">B5V03_01850</name>
</gene>
<dbReference type="RefSeq" id="WP_129267558.1">
    <property type="nucleotide sequence ID" value="NZ_MZXW01000004.1"/>
</dbReference>
<organism evidence="1 2">
    <name type="scientific">Bradyrhizobium betae</name>
    <dbReference type="NCBI Taxonomy" id="244734"/>
    <lineage>
        <taxon>Bacteria</taxon>
        <taxon>Pseudomonadati</taxon>
        <taxon>Pseudomonadota</taxon>
        <taxon>Alphaproteobacteria</taxon>
        <taxon>Hyphomicrobiales</taxon>
        <taxon>Nitrobacteraceae</taxon>
        <taxon>Bradyrhizobium</taxon>
    </lineage>
</organism>
<evidence type="ECO:0000313" key="2">
    <source>
        <dbReference type="Proteomes" id="UP000290819"/>
    </source>
</evidence>